<keyword evidence="1" id="KW-0472">Membrane</keyword>
<evidence type="ECO:0000313" key="2">
    <source>
        <dbReference type="EMBL" id="TLQ49308.1"/>
    </source>
</evidence>
<dbReference type="Proteomes" id="UP000306420">
    <property type="component" value="Unassembled WGS sequence"/>
</dbReference>
<dbReference type="RefSeq" id="WP_138403590.1">
    <property type="nucleotide sequence ID" value="NZ_VBSP01000002.1"/>
</dbReference>
<protein>
    <submittedName>
        <fullName evidence="2">Uncharacterized protein</fullName>
    </submittedName>
</protein>
<dbReference type="AlphaFoldDB" id="A0A5R9ELU6"/>
<evidence type="ECO:0000256" key="1">
    <source>
        <dbReference type="SAM" id="Phobius"/>
    </source>
</evidence>
<dbReference type="EMBL" id="VBSP01000002">
    <property type="protein sequence ID" value="TLQ49308.1"/>
    <property type="molecule type" value="Genomic_DNA"/>
</dbReference>
<evidence type="ECO:0000313" key="3">
    <source>
        <dbReference type="Proteomes" id="UP000306420"/>
    </source>
</evidence>
<comment type="caution">
    <text evidence="2">The sequence shown here is derived from an EMBL/GenBank/DDBJ whole genome shotgun (WGS) entry which is preliminary data.</text>
</comment>
<accession>A0A5R9ELU6</accession>
<reference evidence="2 3" key="1">
    <citation type="submission" date="2019-05" db="EMBL/GenBank/DDBJ databases">
        <title>The metagenome of a microbial culture collection derived from dairy environment covers the genomic content of the human microbiome.</title>
        <authorList>
            <person name="Roder T."/>
            <person name="Wuthrich D."/>
            <person name="Sattari Z."/>
            <person name="Von Ah U."/>
            <person name="Bar C."/>
            <person name="Ronchi F."/>
            <person name="Macpherson A.J."/>
            <person name="Ganal-Vonarburg S.C."/>
            <person name="Bruggmann R."/>
            <person name="Vergeres G."/>
        </authorList>
    </citation>
    <scope>NUCLEOTIDE SEQUENCE [LARGE SCALE GENOMIC DNA]</scope>
    <source>
        <strain evidence="2 3">FAM 24227</strain>
    </source>
</reference>
<sequence>MNMKEFHRRKMREAQDLGIEELIKYHERKFALAKDEENSEMATRKLGKFVVAMTVFTCVSPFIAYGLFLFVWN</sequence>
<organism evidence="2 3">
    <name type="scientific">Ruoffia tabacinasalis</name>
    <dbReference type="NCBI Taxonomy" id="87458"/>
    <lineage>
        <taxon>Bacteria</taxon>
        <taxon>Bacillati</taxon>
        <taxon>Bacillota</taxon>
        <taxon>Bacilli</taxon>
        <taxon>Lactobacillales</taxon>
        <taxon>Aerococcaceae</taxon>
        <taxon>Ruoffia</taxon>
    </lineage>
</organism>
<feature type="transmembrane region" description="Helical" evidence="1">
    <location>
        <begin position="49"/>
        <end position="72"/>
    </location>
</feature>
<gene>
    <name evidence="2" type="ORF">FEZ33_01365</name>
</gene>
<name>A0A5R9ELU6_9LACT</name>
<keyword evidence="1" id="KW-1133">Transmembrane helix</keyword>
<proteinExistence type="predicted"/>
<keyword evidence="1" id="KW-0812">Transmembrane</keyword>